<proteinExistence type="predicted"/>
<evidence type="ECO:0000313" key="4">
    <source>
        <dbReference type="Proteomes" id="UP000294848"/>
    </source>
</evidence>
<protein>
    <submittedName>
        <fullName evidence="1">Uncharacterized protein</fullName>
    </submittedName>
</protein>
<dbReference type="EMBL" id="SNWI01000001">
    <property type="protein sequence ID" value="TDO05239.1"/>
    <property type="molecule type" value="Genomic_DNA"/>
</dbReference>
<keyword evidence="3" id="KW-1185">Reference proteome</keyword>
<name>A0A1I2FND4_9BACT</name>
<evidence type="ECO:0000313" key="2">
    <source>
        <dbReference type="EMBL" id="TDO05239.1"/>
    </source>
</evidence>
<reference evidence="2 4" key="2">
    <citation type="submission" date="2019-03" db="EMBL/GenBank/DDBJ databases">
        <title>Freshwater and sediment microbial communities from various areas in North America, analyzing microbe dynamics in response to fracking.</title>
        <authorList>
            <person name="Lamendella R."/>
        </authorList>
    </citation>
    <scope>NUCLEOTIDE SEQUENCE [LARGE SCALE GENOMIC DNA]</scope>
    <source>
        <strain evidence="2 4">114D</strain>
    </source>
</reference>
<dbReference type="AlphaFoldDB" id="A0A1I2FND4"/>
<reference evidence="1 3" key="1">
    <citation type="submission" date="2016-10" db="EMBL/GenBank/DDBJ databases">
        <authorList>
            <person name="de Groot N.N."/>
        </authorList>
    </citation>
    <scope>NUCLEOTIDE SEQUENCE [LARGE SCALE GENOMIC DNA]</scope>
    <source>
        <strain evidence="1 3">CGMCC 1.9156</strain>
    </source>
</reference>
<dbReference type="STRING" id="655355.SAMN05216283_102527"/>
<gene>
    <name evidence="2" type="ORF">DET52_101595</name>
    <name evidence="1" type="ORF">SAMN05216283_102527</name>
</gene>
<dbReference type="EMBL" id="FONW01000002">
    <property type="protein sequence ID" value="SFF05941.1"/>
    <property type="molecule type" value="Genomic_DNA"/>
</dbReference>
<sequence length="60" mass="6983">MKKAIPPNENGYRLYQRTTSSLRLRNDHEKNNDVKYDSLNFHSFSIINEANVGINSKTQN</sequence>
<dbReference type="Proteomes" id="UP000198964">
    <property type="component" value="Unassembled WGS sequence"/>
</dbReference>
<dbReference type="Proteomes" id="UP000294848">
    <property type="component" value="Unassembled WGS sequence"/>
</dbReference>
<accession>A0A1I2FND4</accession>
<organism evidence="1 3">
    <name type="scientific">Sunxiuqinia elliptica</name>
    <dbReference type="NCBI Taxonomy" id="655355"/>
    <lineage>
        <taxon>Bacteria</taxon>
        <taxon>Pseudomonadati</taxon>
        <taxon>Bacteroidota</taxon>
        <taxon>Bacteroidia</taxon>
        <taxon>Marinilabiliales</taxon>
        <taxon>Prolixibacteraceae</taxon>
        <taxon>Sunxiuqinia</taxon>
    </lineage>
</organism>
<evidence type="ECO:0000313" key="1">
    <source>
        <dbReference type="EMBL" id="SFF05941.1"/>
    </source>
</evidence>
<evidence type="ECO:0000313" key="3">
    <source>
        <dbReference type="Proteomes" id="UP000198964"/>
    </source>
</evidence>
<dbReference type="RefSeq" id="WP_093919176.1">
    <property type="nucleotide sequence ID" value="NZ_FONW01000002.1"/>
</dbReference>